<name>A0A914C6S7_9BILA</name>
<proteinExistence type="predicted"/>
<dbReference type="AlphaFoldDB" id="A0A914C6S7"/>
<reference evidence="3" key="1">
    <citation type="submission" date="2022-11" db="UniProtKB">
        <authorList>
            <consortium name="WormBaseParasite"/>
        </authorList>
    </citation>
    <scope>IDENTIFICATION</scope>
</reference>
<feature type="signal peptide" evidence="1">
    <location>
        <begin position="1"/>
        <end position="20"/>
    </location>
</feature>
<feature type="chain" id="PRO_5037940339" evidence="1">
    <location>
        <begin position="21"/>
        <end position="102"/>
    </location>
</feature>
<protein>
    <submittedName>
        <fullName evidence="3">Apple domain-containing protein</fullName>
    </submittedName>
</protein>
<evidence type="ECO:0000313" key="3">
    <source>
        <dbReference type="WBParaSite" id="ACRNAN_Path_341.g1317.t1"/>
    </source>
</evidence>
<keyword evidence="2" id="KW-1185">Reference proteome</keyword>
<organism evidence="2 3">
    <name type="scientific">Acrobeloides nanus</name>
    <dbReference type="NCBI Taxonomy" id="290746"/>
    <lineage>
        <taxon>Eukaryota</taxon>
        <taxon>Metazoa</taxon>
        <taxon>Ecdysozoa</taxon>
        <taxon>Nematoda</taxon>
        <taxon>Chromadorea</taxon>
        <taxon>Rhabditida</taxon>
        <taxon>Tylenchina</taxon>
        <taxon>Cephalobomorpha</taxon>
        <taxon>Cephaloboidea</taxon>
        <taxon>Cephalobidae</taxon>
        <taxon>Acrobeloides</taxon>
    </lineage>
</organism>
<accession>A0A914C6S7</accession>
<keyword evidence="1" id="KW-0732">Signal</keyword>
<dbReference type="Proteomes" id="UP000887540">
    <property type="component" value="Unplaced"/>
</dbReference>
<sequence>MVAWTTISLILLGLAASCISLPYMQYVNNRPYRLMQYTECIGGKVYEINDVQDIDECKAACVQHDCQAVNLYQIGEFQFKCEILAYVRGYNPAQGAACYISY</sequence>
<evidence type="ECO:0000313" key="2">
    <source>
        <dbReference type="Proteomes" id="UP000887540"/>
    </source>
</evidence>
<evidence type="ECO:0000256" key="1">
    <source>
        <dbReference type="SAM" id="SignalP"/>
    </source>
</evidence>
<dbReference type="WBParaSite" id="ACRNAN_Path_341.g1317.t1">
    <property type="protein sequence ID" value="ACRNAN_Path_341.g1317.t1"/>
    <property type="gene ID" value="ACRNAN_Path_341.g1317"/>
</dbReference>